<dbReference type="Gene3D" id="3.90.79.10">
    <property type="entry name" value="Nucleoside Triphosphate Pyrophosphohydrolase"/>
    <property type="match status" value="1"/>
</dbReference>
<evidence type="ECO:0000256" key="3">
    <source>
        <dbReference type="ARBA" id="ARBA00008343"/>
    </source>
</evidence>
<dbReference type="Pfam" id="PF00730">
    <property type="entry name" value="HhH-GPD"/>
    <property type="match status" value="1"/>
</dbReference>
<dbReference type="OrthoDB" id="9802365at2"/>
<dbReference type="RefSeq" id="WP_124900146.1">
    <property type="nucleotide sequence ID" value="NZ_RQTJ01000033.1"/>
</dbReference>
<reference evidence="16 17" key="1">
    <citation type="submission" date="2018-11" db="EMBL/GenBank/DDBJ databases">
        <title>Flavobacterium sp. nov., YIM 102796 draft genome.</title>
        <authorList>
            <person name="Li G."/>
            <person name="Jiang Y."/>
        </authorList>
    </citation>
    <scope>NUCLEOTIDE SEQUENCE [LARGE SCALE GENOMIC DNA]</scope>
    <source>
        <strain evidence="16 17">YIM 102796</strain>
    </source>
</reference>
<dbReference type="FunFam" id="1.10.340.30:FF:000002">
    <property type="entry name" value="Adenine DNA glycosylase"/>
    <property type="match status" value="1"/>
</dbReference>
<comment type="similarity">
    <text evidence="3 14">Belongs to the Nth/MutY family.</text>
</comment>
<name>A0A3P1AS25_9FLAO</name>
<keyword evidence="7" id="KW-0479">Metal-binding</keyword>
<dbReference type="SUPFAM" id="SSF55811">
    <property type="entry name" value="Nudix"/>
    <property type="match status" value="1"/>
</dbReference>
<dbReference type="EC" id="3.2.2.31" evidence="4 14"/>
<dbReference type="InterPro" id="IPR004035">
    <property type="entry name" value="Endouclease-III_FeS-bd_BS"/>
</dbReference>
<dbReference type="InterPro" id="IPR044298">
    <property type="entry name" value="MIG/MutY"/>
</dbReference>
<protein>
    <recommendedName>
        <fullName evidence="5 14">Adenine DNA glycosylase</fullName>
        <ecNumber evidence="4 14">3.2.2.31</ecNumber>
    </recommendedName>
</protein>
<dbReference type="InterPro" id="IPR023170">
    <property type="entry name" value="HhH_base_excis_C"/>
</dbReference>
<dbReference type="CDD" id="cd03431">
    <property type="entry name" value="NUDIX_DNA_Glycosylase_C-MutY"/>
    <property type="match status" value="1"/>
</dbReference>
<dbReference type="Pfam" id="PF14815">
    <property type="entry name" value="NUDIX_4"/>
    <property type="match status" value="1"/>
</dbReference>
<feature type="domain" description="HhH-GPD" evidence="15">
    <location>
        <begin position="35"/>
        <end position="186"/>
    </location>
</feature>
<keyword evidence="6" id="KW-0004">4Fe-4S</keyword>
<dbReference type="PANTHER" id="PTHR42944">
    <property type="entry name" value="ADENINE DNA GLYCOSYLASE"/>
    <property type="match status" value="1"/>
</dbReference>
<keyword evidence="17" id="KW-1185">Reference proteome</keyword>
<dbReference type="InterPro" id="IPR005760">
    <property type="entry name" value="A/G_AdeGlyc_MutY"/>
</dbReference>
<gene>
    <name evidence="16" type="primary">mutY</name>
    <name evidence="16" type="ORF">EG242_12210</name>
</gene>
<dbReference type="SUPFAM" id="SSF48150">
    <property type="entry name" value="DNA-glycosylase"/>
    <property type="match status" value="1"/>
</dbReference>
<evidence type="ECO:0000256" key="5">
    <source>
        <dbReference type="ARBA" id="ARBA00022023"/>
    </source>
</evidence>
<evidence type="ECO:0000256" key="4">
    <source>
        <dbReference type="ARBA" id="ARBA00012045"/>
    </source>
</evidence>
<evidence type="ECO:0000256" key="11">
    <source>
        <dbReference type="ARBA" id="ARBA00023014"/>
    </source>
</evidence>
<evidence type="ECO:0000256" key="10">
    <source>
        <dbReference type="ARBA" id="ARBA00023004"/>
    </source>
</evidence>
<dbReference type="Gene3D" id="1.10.1670.10">
    <property type="entry name" value="Helix-hairpin-Helix base-excision DNA repair enzymes (C-terminal)"/>
    <property type="match status" value="1"/>
</dbReference>
<dbReference type="AlphaFoldDB" id="A0A3P1AS25"/>
<dbReference type="EMBL" id="RQTJ01000033">
    <property type="protein sequence ID" value="RRA91737.1"/>
    <property type="molecule type" value="Genomic_DNA"/>
</dbReference>
<dbReference type="Proteomes" id="UP000268372">
    <property type="component" value="Unassembled WGS sequence"/>
</dbReference>
<dbReference type="GO" id="GO:0046872">
    <property type="term" value="F:metal ion binding"/>
    <property type="evidence" value="ECO:0007669"/>
    <property type="project" value="UniProtKB-UniRule"/>
</dbReference>
<dbReference type="GO" id="GO:0051539">
    <property type="term" value="F:4 iron, 4 sulfur cluster binding"/>
    <property type="evidence" value="ECO:0007669"/>
    <property type="project" value="UniProtKB-UniRule"/>
</dbReference>
<dbReference type="InterPro" id="IPR000445">
    <property type="entry name" value="HhH_motif"/>
</dbReference>
<dbReference type="InterPro" id="IPR015797">
    <property type="entry name" value="NUDIX_hydrolase-like_dom_sf"/>
</dbReference>
<dbReference type="GO" id="GO:0006284">
    <property type="term" value="P:base-excision repair"/>
    <property type="evidence" value="ECO:0007669"/>
    <property type="project" value="UniProtKB-UniRule"/>
</dbReference>
<dbReference type="NCBIfam" id="TIGR01084">
    <property type="entry name" value="mutY"/>
    <property type="match status" value="1"/>
</dbReference>
<comment type="cofactor">
    <cofactor evidence="14">
        <name>[4Fe-4S] cluster</name>
        <dbReference type="ChEBI" id="CHEBI:49883"/>
    </cofactor>
    <text evidence="14">Binds 1 [4Fe-4S] cluster.</text>
</comment>
<keyword evidence="12" id="KW-0234">DNA repair</keyword>
<evidence type="ECO:0000313" key="17">
    <source>
        <dbReference type="Proteomes" id="UP000268372"/>
    </source>
</evidence>
<evidence type="ECO:0000256" key="2">
    <source>
        <dbReference type="ARBA" id="ARBA00002933"/>
    </source>
</evidence>
<keyword evidence="13 14" id="KW-0326">Glycosidase</keyword>
<evidence type="ECO:0000256" key="13">
    <source>
        <dbReference type="ARBA" id="ARBA00023295"/>
    </source>
</evidence>
<keyword evidence="9" id="KW-0378">Hydrolase</keyword>
<dbReference type="Gene3D" id="1.10.340.30">
    <property type="entry name" value="Hypothetical protein, domain 2"/>
    <property type="match status" value="1"/>
</dbReference>
<dbReference type="GO" id="GO:0032357">
    <property type="term" value="F:oxidized purine DNA binding"/>
    <property type="evidence" value="ECO:0007669"/>
    <property type="project" value="TreeGrafter"/>
</dbReference>
<dbReference type="PROSITE" id="PS00764">
    <property type="entry name" value="ENDONUCLEASE_III_1"/>
    <property type="match status" value="1"/>
</dbReference>
<dbReference type="GO" id="GO:0035485">
    <property type="term" value="F:adenine/guanine mispair binding"/>
    <property type="evidence" value="ECO:0007669"/>
    <property type="project" value="TreeGrafter"/>
</dbReference>
<keyword evidence="11" id="KW-0411">Iron-sulfur</keyword>
<dbReference type="InterPro" id="IPR029119">
    <property type="entry name" value="MutY_C"/>
</dbReference>
<comment type="function">
    <text evidence="2">Adenine glycosylase active on G-A mispairs. MutY also corrects error-prone DNA synthesis past GO lesions which are due to the oxidatively damaged form of guanine: 7,8-dihydro-8-oxoguanine (8-oxo-dGTP).</text>
</comment>
<dbReference type="GO" id="GO:0000701">
    <property type="term" value="F:purine-specific mismatch base pair DNA N-glycosylase activity"/>
    <property type="evidence" value="ECO:0007669"/>
    <property type="project" value="UniProtKB-EC"/>
</dbReference>
<evidence type="ECO:0000256" key="12">
    <source>
        <dbReference type="ARBA" id="ARBA00023204"/>
    </source>
</evidence>
<accession>A0A3P1AS25</accession>
<proteinExistence type="inferred from homology"/>
<evidence type="ECO:0000256" key="14">
    <source>
        <dbReference type="RuleBase" id="RU365096"/>
    </source>
</evidence>
<dbReference type="GO" id="GO:0006298">
    <property type="term" value="P:mismatch repair"/>
    <property type="evidence" value="ECO:0007669"/>
    <property type="project" value="TreeGrafter"/>
</dbReference>
<evidence type="ECO:0000256" key="7">
    <source>
        <dbReference type="ARBA" id="ARBA00022723"/>
    </source>
</evidence>
<dbReference type="InterPro" id="IPR011257">
    <property type="entry name" value="DNA_glycosylase"/>
</dbReference>
<comment type="catalytic activity">
    <reaction evidence="1 14">
        <text>Hydrolyzes free adenine bases from 7,8-dihydro-8-oxoguanine:adenine mismatched double-stranded DNA, leaving an apurinic site.</text>
        <dbReference type="EC" id="3.2.2.31"/>
    </reaction>
</comment>
<dbReference type="InterPro" id="IPR003265">
    <property type="entry name" value="HhH-GPD_domain"/>
</dbReference>
<sequence>MNFTNQLLNWYKKHKRSLPWRTTVNPYYIWLSEIILQQTRIEQGLPYYEAFTTKFPTLKDLATADEDAVLKLWQGLGYYSRARNLHFTAQYIYKELNSVFPKSYAEIIKLKGIGPYTAAAIASFAYKEPIAVVDGNVFRVLARFFGIHDDIAVTKTRTIFQNLANELISTKHPDLFNHAIMDFGATVCLPANPKCNSCIFNENCFAFLKNEVAQLPVKNKKISVKNRYLNYLILRKNNEIVIQQRTEKDIWQQLFELPLFETSSDNEEELFIHLSNLYPNNNIKKVTANTIKHKLSHQQLHINFYEINISEFTSNQQTSAINDLHTYAYPIVIWNFLKDFFTLEKN</sequence>
<evidence type="ECO:0000256" key="8">
    <source>
        <dbReference type="ARBA" id="ARBA00022763"/>
    </source>
</evidence>
<comment type="caution">
    <text evidence="16">The sequence shown here is derived from an EMBL/GenBank/DDBJ whole genome shotgun (WGS) entry which is preliminary data.</text>
</comment>
<dbReference type="CDD" id="cd00056">
    <property type="entry name" value="ENDO3c"/>
    <property type="match status" value="1"/>
</dbReference>
<dbReference type="PANTHER" id="PTHR42944:SF1">
    <property type="entry name" value="ADENINE DNA GLYCOSYLASE"/>
    <property type="match status" value="1"/>
</dbReference>
<keyword evidence="10 14" id="KW-0408">Iron</keyword>
<organism evidence="16 17">
    <name type="scientific">Paenimyroides viscosum</name>
    <dbReference type="NCBI Taxonomy" id="2488729"/>
    <lineage>
        <taxon>Bacteria</taxon>
        <taxon>Pseudomonadati</taxon>
        <taxon>Bacteroidota</taxon>
        <taxon>Flavobacteriia</taxon>
        <taxon>Flavobacteriales</taxon>
        <taxon>Flavobacteriaceae</taxon>
        <taxon>Paenimyroides</taxon>
    </lineage>
</organism>
<dbReference type="SMART" id="SM00478">
    <property type="entry name" value="ENDO3c"/>
    <property type="match status" value="1"/>
</dbReference>
<evidence type="ECO:0000313" key="16">
    <source>
        <dbReference type="EMBL" id="RRA91737.1"/>
    </source>
</evidence>
<evidence type="ECO:0000259" key="15">
    <source>
        <dbReference type="SMART" id="SM00478"/>
    </source>
</evidence>
<dbReference type="GO" id="GO:0034039">
    <property type="term" value="F:8-oxo-7,8-dihydroguanine DNA N-glycosylase activity"/>
    <property type="evidence" value="ECO:0007669"/>
    <property type="project" value="TreeGrafter"/>
</dbReference>
<evidence type="ECO:0000256" key="6">
    <source>
        <dbReference type="ARBA" id="ARBA00022485"/>
    </source>
</evidence>
<evidence type="ECO:0000256" key="9">
    <source>
        <dbReference type="ARBA" id="ARBA00022801"/>
    </source>
</evidence>
<dbReference type="Pfam" id="PF00633">
    <property type="entry name" value="HHH"/>
    <property type="match status" value="1"/>
</dbReference>
<keyword evidence="8 14" id="KW-0227">DNA damage</keyword>
<evidence type="ECO:0000256" key="1">
    <source>
        <dbReference type="ARBA" id="ARBA00000843"/>
    </source>
</evidence>